<evidence type="ECO:0000256" key="5">
    <source>
        <dbReference type="ARBA" id="ARBA00022519"/>
    </source>
</evidence>
<accession>A0ABS9S3V4</accession>
<protein>
    <recommendedName>
        <fullName evidence="12">Trk system potassium uptake protein</fullName>
    </recommendedName>
</protein>
<feature type="transmembrane region" description="Helical" evidence="13">
    <location>
        <begin position="69"/>
        <end position="90"/>
    </location>
</feature>
<feature type="transmembrane region" description="Helical" evidence="13">
    <location>
        <begin position="455"/>
        <end position="480"/>
    </location>
</feature>
<dbReference type="InterPro" id="IPR003445">
    <property type="entry name" value="Cat_transpt"/>
</dbReference>
<keyword evidence="8 12" id="KW-0630">Potassium</keyword>
<reference evidence="14 15" key="1">
    <citation type="submission" date="2022-03" db="EMBL/GenBank/DDBJ databases">
        <title>Genomic signatures underlying metal tolerance in selected Arctic bacterial isolates.</title>
        <authorList>
            <person name="Thomas F.A."/>
            <person name="Venkatachalam S."/>
            <person name="Krishnan K.P."/>
        </authorList>
    </citation>
    <scope>NUCLEOTIDE SEQUENCE [LARGE SCALE GENOMIC DNA]</scope>
    <source>
        <strain evidence="14 15">HM116</strain>
    </source>
</reference>
<evidence type="ECO:0000256" key="2">
    <source>
        <dbReference type="ARBA" id="ARBA00009137"/>
    </source>
</evidence>
<keyword evidence="5 12" id="KW-0997">Cell inner membrane</keyword>
<keyword evidence="3 12" id="KW-0813">Transport</keyword>
<feature type="transmembrane region" description="Helical" evidence="13">
    <location>
        <begin position="236"/>
        <end position="255"/>
    </location>
</feature>
<proteinExistence type="inferred from homology"/>
<keyword evidence="7 13" id="KW-0812">Transmembrane</keyword>
<dbReference type="InterPro" id="IPR004772">
    <property type="entry name" value="TrkH"/>
</dbReference>
<comment type="similarity">
    <text evidence="2 12">Belongs to the TrkH potassium transport family.</text>
</comment>
<feature type="transmembrane region" description="Helical" evidence="13">
    <location>
        <begin position="38"/>
        <end position="57"/>
    </location>
</feature>
<evidence type="ECO:0000256" key="4">
    <source>
        <dbReference type="ARBA" id="ARBA00022475"/>
    </source>
</evidence>
<name>A0ABS9S3V4_9GAMM</name>
<evidence type="ECO:0000313" key="15">
    <source>
        <dbReference type="Proteomes" id="UP001320609"/>
    </source>
</evidence>
<dbReference type="RefSeq" id="WP_240717034.1">
    <property type="nucleotide sequence ID" value="NZ_JAKVTW010000002.1"/>
</dbReference>
<evidence type="ECO:0000256" key="13">
    <source>
        <dbReference type="SAM" id="Phobius"/>
    </source>
</evidence>
<keyword evidence="15" id="KW-1185">Reference proteome</keyword>
<dbReference type="PANTHER" id="PTHR32024:SF2">
    <property type="entry name" value="TRK SYSTEM POTASSIUM UPTAKE PROTEIN TRKG-RELATED"/>
    <property type="match status" value="1"/>
</dbReference>
<keyword evidence="11 12" id="KW-0472">Membrane</keyword>
<gene>
    <name evidence="14" type="ORF">MLE19_05315</name>
</gene>
<keyword evidence="10 12" id="KW-0406">Ion transport</keyword>
<feature type="transmembrane region" description="Helical" evidence="13">
    <location>
        <begin position="334"/>
        <end position="362"/>
    </location>
</feature>
<evidence type="ECO:0000256" key="3">
    <source>
        <dbReference type="ARBA" id="ARBA00022448"/>
    </source>
</evidence>
<keyword evidence="6 12" id="KW-0633">Potassium transport</keyword>
<dbReference type="NCBIfam" id="TIGR00933">
    <property type="entry name" value="2a38"/>
    <property type="match status" value="1"/>
</dbReference>
<dbReference type="Proteomes" id="UP001320609">
    <property type="component" value="Unassembled WGS sequence"/>
</dbReference>
<evidence type="ECO:0000256" key="12">
    <source>
        <dbReference type="PIRNR" id="PIRNR006247"/>
    </source>
</evidence>
<evidence type="ECO:0000256" key="6">
    <source>
        <dbReference type="ARBA" id="ARBA00022538"/>
    </source>
</evidence>
<feature type="transmembrane region" description="Helical" evidence="13">
    <location>
        <begin position="395"/>
        <end position="416"/>
    </location>
</feature>
<sequence>MSLRVILRILGLLLMLFSLTMLPPTLMSLWFRDGVWSAFISGMAISVATGLLLYLPNRHSQKELRIRDGFIIAAMFWTVLALFGSLPLMLFGESSLNITDAVFESFSGLTTTGATVITGIDFLPESILYYRQQLQWLGGMGIVVLAVAILPTLGVGGMALYRTEIPGPLKDSKLTPRITETAKALWYIYATLTVACMIAYMLAGMSWFDALSHSFSTVANGGFSTYDASIGYFDSATIEMICIAFMLISAFSFSLHFIAWREKSLMHYFHDPEARFLMLFLLALAVITVLSLWLTDTYDTLRGLRHGVFQVVSVATTAGYSVADFSMWPGALPFLLFVAAFVGGCSGSTGGGIKVIRIILIIKQGMREIMRLIHPNAVIAVKVGKVSVPDSIAQAVWGFFSVYVLLFLIMLVGVMATGVDQVTAWSTVGSALNNLGPALGEASTNYGEIPSLAKWILVMAMLLGRLEIFTVLVLFTPAFWRR</sequence>
<evidence type="ECO:0000256" key="10">
    <source>
        <dbReference type="ARBA" id="ARBA00023065"/>
    </source>
</evidence>
<evidence type="ECO:0000256" key="7">
    <source>
        <dbReference type="ARBA" id="ARBA00022692"/>
    </source>
</evidence>
<keyword evidence="4 12" id="KW-1003">Cell membrane</keyword>
<evidence type="ECO:0000256" key="8">
    <source>
        <dbReference type="ARBA" id="ARBA00022958"/>
    </source>
</evidence>
<evidence type="ECO:0000313" key="14">
    <source>
        <dbReference type="EMBL" id="MCH4810744.1"/>
    </source>
</evidence>
<keyword evidence="9 13" id="KW-1133">Transmembrane helix</keyword>
<evidence type="ECO:0000256" key="11">
    <source>
        <dbReference type="ARBA" id="ARBA00023136"/>
    </source>
</evidence>
<dbReference type="Pfam" id="PF02386">
    <property type="entry name" value="TrkH"/>
    <property type="match status" value="1"/>
</dbReference>
<organism evidence="14 15">
    <name type="scientific">Vreelandella neptunia</name>
    <dbReference type="NCBI Taxonomy" id="115551"/>
    <lineage>
        <taxon>Bacteria</taxon>
        <taxon>Pseudomonadati</taxon>
        <taxon>Pseudomonadota</taxon>
        <taxon>Gammaproteobacteria</taxon>
        <taxon>Oceanospirillales</taxon>
        <taxon>Halomonadaceae</taxon>
        <taxon>Vreelandella</taxon>
    </lineage>
</organism>
<evidence type="ECO:0000256" key="1">
    <source>
        <dbReference type="ARBA" id="ARBA00004429"/>
    </source>
</evidence>
<feature type="transmembrane region" description="Helical" evidence="13">
    <location>
        <begin position="276"/>
        <end position="294"/>
    </location>
</feature>
<feature type="transmembrane region" description="Helical" evidence="13">
    <location>
        <begin position="184"/>
        <end position="208"/>
    </location>
</feature>
<dbReference type="PANTHER" id="PTHR32024">
    <property type="entry name" value="TRK SYSTEM POTASSIUM UPTAKE PROTEIN TRKG-RELATED"/>
    <property type="match status" value="1"/>
</dbReference>
<comment type="subcellular location">
    <subcellularLocation>
        <location evidence="1 12">Cell inner membrane</location>
        <topology evidence="1 12">Multi-pass membrane protein</topology>
    </subcellularLocation>
</comment>
<dbReference type="PIRSF" id="PIRSF006247">
    <property type="entry name" value="TrkH"/>
    <property type="match status" value="1"/>
</dbReference>
<dbReference type="EMBL" id="JAKVTW010000002">
    <property type="protein sequence ID" value="MCH4810744.1"/>
    <property type="molecule type" value="Genomic_DNA"/>
</dbReference>
<feature type="transmembrane region" description="Helical" evidence="13">
    <location>
        <begin position="136"/>
        <end position="163"/>
    </location>
</feature>
<comment type="caution">
    <text evidence="14">The sequence shown here is derived from an EMBL/GenBank/DDBJ whole genome shotgun (WGS) entry which is preliminary data.</text>
</comment>
<evidence type="ECO:0000256" key="9">
    <source>
        <dbReference type="ARBA" id="ARBA00022989"/>
    </source>
</evidence>